<evidence type="ECO:0000256" key="8">
    <source>
        <dbReference type="ARBA" id="ARBA00022842"/>
    </source>
</evidence>
<evidence type="ECO:0000256" key="1">
    <source>
        <dbReference type="ARBA" id="ARBA00004974"/>
    </source>
</evidence>
<dbReference type="InterPro" id="IPR029061">
    <property type="entry name" value="THDP-binding"/>
</dbReference>
<dbReference type="GO" id="GO:0030976">
    <property type="term" value="F:thiamine pyrophosphate binding"/>
    <property type="evidence" value="ECO:0007669"/>
    <property type="project" value="UniProtKB-UniRule"/>
</dbReference>
<dbReference type="CDD" id="cd02015">
    <property type="entry name" value="TPP_AHAS"/>
    <property type="match status" value="1"/>
</dbReference>
<dbReference type="InterPro" id="IPR011766">
    <property type="entry name" value="TPP_enzyme_TPP-bd"/>
</dbReference>
<evidence type="ECO:0000256" key="5">
    <source>
        <dbReference type="ARBA" id="ARBA00022605"/>
    </source>
</evidence>
<feature type="domain" description="Thiamine pyrophosphate enzyme TPP-binding" evidence="13">
    <location>
        <begin position="389"/>
        <end position="535"/>
    </location>
</feature>
<keyword evidence="5 11" id="KW-0028">Amino-acid biosynthesis</keyword>
<comment type="cofactor">
    <cofactor evidence="11">
        <name>thiamine diphosphate</name>
        <dbReference type="ChEBI" id="CHEBI:58937"/>
    </cofactor>
    <text evidence="11">Binds 1 thiamine pyrophosphate per subunit.</text>
</comment>
<dbReference type="InterPro" id="IPR039368">
    <property type="entry name" value="AHAS_TPP"/>
</dbReference>
<evidence type="ECO:0000259" key="13">
    <source>
        <dbReference type="Pfam" id="PF02775"/>
    </source>
</evidence>
<dbReference type="InterPro" id="IPR012000">
    <property type="entry name" value="Thiamin_PyroP_enz_cen_dom"/>
</dbReference>
<reference evidence="15 16" key="1">
    <citation type="submission" date="2013-01" db="EMBL/GenBank/DDBJ databases">
        <authorList>
            <person name="Harkins D.M."/>
            <person name="Durkin A.S."/>
            <person name="Brinkac L.M."/>
            <person name="Haft D.H."/>
            <person name="Selengut J.D."/>
            <person name="Sanka R."/>
            <person name="DePew J."/>
            <person name="Purushe J."/>
            <person name="Peacock S.J."/>
            <person name="Thaipadungpanit J."/>
            <person name="Wuthiekanun V.W."/>
            <person name="Day N.P."/>
            <person name="Vinetz J.M."/>
            <person name="Sutton G.G."/>
            <person name="Nierman W.C."/>
            <person name="Fouts D.E."/>
        </authorList>
    </citation>
    <scope>NUCLEOTIDE SEQUENCE [LARGE SCALE GENOMIC DNA]</scope>
    <source>
        <strain evidence="15 16">FPW1039</strain>
    </source>
</reference>
<evidence type="ECO:0000256" key="6">
    <source>
        <dbReference type="ARBA" id="ARBA00022679"/>
    </source>
</evidence>
<evidence type="ECO:0000313" key="16">
    <source>
        <dbReference type="Proteomes" id="UP000012164"/>
    </source>
</evidence>
<dbReference type="GO" id="GO:0009099">
    <property type="term" value="P:L-valine biosynthetic process"/>
    <property type="evidence" value="ECO:0007669"/>
    <property type="project" value="UniProtKB-UniPathway"/>
</dbReference>
<comment type="similarity">
    <text evidence="3 11">Belongs to the TPP enzyme family.</text>
</comment>
<proteinExistence type="inferred from homology"/>
<evidence type="ECO:0000259" key="12">
    <source>
        <dbReference type="Pfam" id="PF00205"/>
    </source>
</evidence>
<dbReference type="Gene3D" id="3.40.50.970">
    <property type="match status" value="2"/>
</dbReference>
<dbReference type="PANTHER" id="PTHR18968">
    <property type="entry name" value="THIAMINE PYROPHOSPHATE ENZYMES"/>
    <property type="match status" value="1"/>
</dbReference>
<keyword evidence="7 11" id="KW-0479">Metal-binding</keyword>
<dbReference type="UniPathway" id="UPA00047">
    <property type="reaction ID" value="UER00055"/>
</dbReference>
<dbReference type="SUPFAM" id="SSF52467">
    <property type="entry name" value="DHS-like NAD/FAD-binding domain"/>
    <property type="match status" value="1"/>
</dbReference>
<dbReference type="FunFam" id="3.40.50.1220:FF:000008">
    <property type="entry name" value="Acetolactate synthase"/>
    <property type="match status" value="1"/>
</dbReference>
<dbReference type="GO" id="GO:0000287">
    <property type="term" value="F:magnesium ion binding"/>
    <property type="evidence" value="ECO:0007669"/>
    <property type="project" value="UniProtKB-UniRule"/>
</dbReference>
<comment type="pathway">
    <text evidence="2 11">Amino-acid biosynthesis; L-valine biosynthesis; L-valine from pyruvate: step 1/4.</text>
</comment>
<dbReference type="GO" id="GO:0009097">
    <property type="term" value="P:isoleucine biosynthetic process"/>
    <property type="evidence" value="ECO:0007669"/>
    <property type="project" value="UniProtKB-UniPathway"/>
</dbReference>
<dbReference type="Gene3D" id="3.40.50.1220">
    <property type="entry name" value="TPP-binding domain"/>
    <property type="match status" value="1"/>
</dbReference>
<feature type="domain" description="Thiamine pyrophosphate enzyme central" evidence="12">
    <location>
        <begin position="199"/>
        <end position="329"/>
    </location>
</feature>
<keyword evidence="8 11" id="KW-0460">Magnesium</keyword>
<dbReference type="Pfam" id="PF02775">
    <property type="entry name" value="TPP_enzyme_C"/>
    <property type="match status" value="1"/>
</dbReference>
<sequence>MNLNGAELMIRFLEFAGVEIVSGIPGGASLPIYDALYESKIRHILARHEQGAGFIAGGMARANGKPGVCFASSGPGVTNLITAVADAKMDSIPLIVITGQVPVSMIGTDAFQEIDTFSLSVPITKRSYLVKKIEDLIQILPQAWKAAIEGRPGPVWIDVPKDVASAKIDWDISREKEVWNIQKIEFKDTIDLEWKKTFKELLSKAKKPVFYIGGGLNRPLAAELFCILLEKLNFPTVSTLMGLGICPYEHPRFLGMLGMHGSRAANLVLEEADLLVALGVRFDDRATGKLNEFCPNAKIVHVDIDATEIGKLKNPNLFLKHGVENFITQILEEDLSSEHLSSEEWLNQVQTLKTLYGFPVPKENQILHPVLILQSISNILGEKAIITTDVGQHQMWVAQYYPFRKQGSFLTSGGLGTMGFGLPAAIGAALVFPEKRIVCISGDGSILMNIQELDTLRELNLDVTILLINNGHLGLVRQQQELFFSSRFSASKFVIPANFIKIASSFGIPSFELSNECSQVEILEQALIRKGPSFVLLQVEPDLQVLPMVPPGKANREMIY</sequence>
<dbReference type="FunFam" id="3.40.50.970:FF:000007">
    <property type="entry name" value="Acetolactate synthase"/>
    <property type="match status" value="1"/>
</dbReference>
<protein>
    <recommendedName>
        <fullName evidence="4 11">Acetolactate synthase</fullName>
        <ecNumber evidence="4 11">2.2.1.6</ecNumber>
    </recommendedName>
</protein>
<dbReference type="PROSITE" id="PS00187">
    <property type="entry name" value="TPP_ENZYMES"/>
    <property type="match status" value="1"/>
</dbReference>
<keyword evidence="9 11" id="KW-0786">Thiamine pyrophosphate</keyword>
<dbReference type="Proteomes" id="UP000012164">
    <property type="component" value="Unassembled WGS sequence"/>
</dbReference>
<evidence type="ECO:0000256" key="7">
    <source>
        <dbReference type="ARBA" id="ARBA00022723"/>
    </source>
</evidence>
<dbReference type="EMBL" id="AKWR02000119">
    <property type="protein sequence ID" value="EMJ36696.1"/>
    <property type="molecule type" value="Genomic_DNA"/>
</dbReference>
<dbReference type="Pfam" id="PF02776">
    <property type="entry name" value="TPP_enzyme_N"/>
    <property type="match status" value="1"/>
</dbReference>
<dbReference type="InterPro" id="IPR000399">
    <property type="entry name" value="TPP-bd_CS"/>
</dbReference>
<gene>
    <name evidence="15" type="primary">ilvB_1</name>
    <name evidence="15" type="ORF">LEP1GSC079_1350</name>
</gene>
<keyword evidence="10 11" id="KW-0100">Branched-chain amino acid biosynthesis</keyword>
<name>A0A0F6IF71_LEPIR</name>
<dbReference type="GO" id="GO:0050660">
    <property type="term" value="F:flavin adenine dinucleotide binding"/>
    <property type="evidence" value="ECO:0007669"/>
    <property type="project" value="InterPro"/>
</dbReference>
<evidence type="ECO:0000256" key="9">
    <source>
        <dbReference type="ARBA" id="ARBA00023052"/>
    </source>
</evidence>
<evidence type="ECO:0000313" key="15">
    <source>
        <dbReference type="EMBL" id="EMJ36696.1"/>
    </source>
</evidence>
<dbReference type="Pfam" id="PF00205">
    <property type="entry name" value="TPP_enzyme_M"/>
    <property type="match status" value="1"/>
</dbReference>
<dbReference type="UniPathway" id="UPA00049">
    <property type="reaction ID" value="UER00059"/>
</dbReference>
<organism evidence="15 16">
    <name type="scientific">Leptospira interrogans str. FPW1039</name>
    <dbReference type="NCBI Taxonomy" id="1193040"/>
    <lineage>
        <taxon>Bacteria</taxon>
        <taxon>Pseudomonadati</taxon>
        <taxon>Spirochaetota</taxon>
        <taxon>Spirochaetia</taxon>
        <taxon>Leptospirales</taxon>
        <taxon>Leptospiraceae</taxon>
        <taxon>Leptospira</taxon>
    </lineage>
</organism>
<evidence type="ECO:0000256" key="11">
    <source>
        <dbReference type="RuleBase" id="RU003591"/>
    </source>
</evidence>
<accession>A0A0F6IF71</accession>
<dbReference type="PANTHER" id="PTHR18968:SF170">
    <property type="entry name" value="ACETOLACTATE SYNTHASE ISOZYME 1 LARGE SUBUNIT"/>
    <property type="match status" value="1"/>
</dbReference>
<keyword evidence="6 11" id="KW-0808">Transferase</keyword>
<dbReference type="InterPro" id="IPR012001">
    <property type="entry name" value="Thiamin_PyroP_enz_TPP-bd_dom"/>
</dbReference>
<dbReference type="SUPFAM" id="SSF52518">
    <property type="entry name" value="Thiamin diphosphate-binding fold (THDP-binding)"/>
    <property type="match status" value="2"/>
</dbReference>
<dbReference type="InterPro" id="IPR045229">
    <property type="entry name" value="TPP_enz"/>
</dbReference>
<comment type="caution">
    <text evidence="15">The sequence shown here is derived from an EMBL/GenBank/DDBJ whole genome shotgun (WGS) entry which is preliminary data.</text>
</comment>
<evidence type="ECO:0000256" key="3">
    <source>
        <dbReference type="ARBA" id="ARBA00007812"/>
    </source>
</evidence>
<dbReference type="CDD" id="cd07035">
    <property type="entry name" value="TPP_PYR_POX_like"/>
    <property type="match status" value="1"/>
</dbReference>
<comment type="cofactor">
    <cofactor evidence="11">
        <name>Mg(2+)</name>
        <dbReference type="ChEBI" id="CHEBI:18420"/>
    </cofactor>
    <text evidence="11">Binds 1 Mg(2+) ion per subunit.</text>
</comment>
<dbReference type="GO" id="GO:0003984">
    <property type="term" value="F:acetolactate synthase activity"/>
    <property type="evidence" value="ECO:0007669"/>
    <property type="project" value="UniProtKB-EC"/>
</dbReference>
<dbReference type="NCBIfam" id="TIGR00118">
    <property type="entry name" value="acolac_lg"/>
    <property type="match status" value="1"/>
</dbReference>
<comment type="catalytic activity">
    <reaction evidence="11">
        <text>2 pyruvate + H(+) = (2S)-2-acetolactate + CO2</text>
        <dbReference type="Rhea" id="RHEA:25249"/>
        <dbReference type="ChEBI" id="CHEBI:15361"/>
        <dbReference type="ChEBI" id="CHEBI:15378"/>
        <dbReference type="ChEBI" id="CHEBI:16526"/>
        <dbReference type="ChEBI" id="CHEBI:58476"/>
        <dbReference type="EC" id="2.2.1.6"/>
    </reaction>
</comment>
<evidence type="ECO:0000256" key="10">
    <source>
        <dbReference type="ARBA" id="ARBA00023304"/>
    </source>
</evidence>
<dbReference type="InterPro" id="IPR029035">
    <property type="entry name" value="DHS-like_NAD/FAD-binding_dom"/>
</dbReference>
<dbReference type="InterPro" id="IPR012846">
    <property type="entry name" value="Acetolactate_synth_lsu"/>
</dbReference>
<evidence type="ECO:0000256" key="2">
    <source>
        <dbReference type="ARBA" id="ARBA00005025"/>
    </source>
</evidence>
<dbReference type="AlphaFoldDB" id="A0A0F6IF71"/>
<evidence type="ECO:0000256" key="4">
    <source>
        <dbReference type="ARBA" id="ARBA00013145"/>
    </source>
</evidence>
<dbReference type="EC" id="2.2.1.6" evidence="4 11"/>
<evidence type="ECO:0000259" key="14">
    <source>
        <dbReference type="Pfam" id="PF02776"/>
    </source>
</evidence>
<feature type="domain" description="Thiamine pyrophosphate enzyme N-terminal TPP-binding" evidence="14">
    <location>
        <begin position="4"/>
        <end position="118"/>
    </location>
</feature>
<comment type="pathway">
    <text evidence="1 11">Amino-acid biosynthesis; L-isoleucine biosynthesis; L-isoleucine from 2-oxobutanoate: step 1/4.</text>
</comment>
<dbReference type="GO" id="GO:0005948">
    <property type="term" value="C:acetolactate synthase complex"/>
    <property type="evidence" value="ECO:0007669"/>
    <property type="project" value="TreeGrafter"/>
</dbReference>